<dbReference type="PANTHER" id="PTHR15591:SF19">
    <property type="entry name" value="RUN DOMAIN-CONTAINING PROTEIN 1 ISOFORM X1"/>
    <property type="match status" value="1"/>
</dbReference>
<dbReference type="InterPro" id="IPR047343">
    <property type="entry name" value="RUSC1_2"/>
</dbReference>
<dbReference type="Pfam" id="PF02759">
    <property type="entry name" value="RUN"/>
    <property type="match status" value="1"/>
</dbReference>
<dbReference type="InterPro" id="IPR037213">
    <property type="entry name" value="Run_dom_sf"/>
</dbReference>
<feature type="compositionally biased region" description="Polar residues" evidence="1">
    <location>
        <begin position="258"/>
        <end position="282"/>
    </location>
</feature>
<dbReference type="SMART" id="SM00593">
    <property type="entry name" value="RUN"/>
    <property type="match status" value="1"/>
</dbReference>
<dbReference type="InterPro" id="IPR004012">
    <property type="entry name" value="Run_dom"/>
</dbReference>
<protein>
    <recommendedName>
        <fullName evidence="2">RUN domain-containing protein</fullName>
    </recommendedName>
</protein>
<name>A0A814ECH4_ADIRI</name>
<dbReference type="Pfam" id="PF26030">
    <property type="entry name" value="RUNDC1"/>
    <property type="match status" value="1"/>
</dbReference>
<organism evidence="3 4">
    <name type="scientific">Adineta ricciae</name>
    <name type="common">Rotifer</name>
    <dbReference type="NCBI Taxonomy" id="249248"/>
    <lineage>
        <taxon>Eukaryota</taxon>
        <taxon>Metazoa</taxon>
        <taxon>Spiralia</taxon>
        <taxon>Gnathifera</taxon>
        <taxon>Rotifera</taxon>
        <taxon>Eurotatoria</taxon>
        <taxon>Bdelloidea</taxon>
        <taxon>Adinetida</taxon>
        <taxon>Adinetidae</taxon>
        <taxon>Adineta</taxon>
    </lineage>
</organism>
<dbReference type="OrthoDB" id="10068328at2759"/>
<feature type="region of interest" description="Disordered" evidence="1">
    <location>
        <begin position="238"/>
        <end position="282"/>
    </location>
</feature>
<dbReference type="InterPro" id="IPR058732">
    <property type="entry name" value="RUNDC1_M"/>
</dbReference>
<dbReference type="AlphaFoldDB" id="A0A814ECH4"/>
<evidence type="ECO:0000313" key="3">
    <source>
        <dbReference type="EMBL" id="CAF0966110.1"/>
    </source>
</evidence>
<evidence type="ECO:0000259" key="2">
    <source>
        <dbReference type="PROSITE" id="PS50826"/>
    </source>
</evidence>
<reference evidence="3" key="1">
    <citation type="submission" date="2021-02" db="EMBL/GenBank/DDBJ databases">
        <authorList>
            <person name="Nowell W R."/>
        </authorList>
    </citation>
    <scope>NUCLEOTIDE SEQUENCE</scope>
</reference>
<comment type="caution">
    <text evidence="3">The sequence shown here is derived from an EMBL/GenBank/DDBJ whole genome shotgun (WGS) entry which is preliminary data.</text>
</comment>
<feature type="region of interest" description="Disordered" evidence="1">
    <location>
        <begin position="362"/>
        <end position="386"/>
    </location>
</feature>
<accession>A0A814ECH4</accession>
<proteinExistence type="predicted"/>
<dbReference type="Proteomes" id="UP000663852">
    <property type="component" value="Unassembled WGS sequence"/>
</dbReference>
<dbReference type="EMBL" id="CAJNOJ010000051">
    <property type="protein sequence ID" value="CAF0966110.1"/>
    <property type="molecule type" value="Genomic_DNA"/>
</dbReference>
<evidence type="ECO:0000313" key="4">
    <source>
        <dbReference type="Proteomes" id="UP000663852"/>
    </source>
</evidence>
<dbReference type="Gene3D" id="1.20.58.900">
    <property type="match status" value="1"/>
</dbReference>
<sequence length="605" mass="68056">MLQEDSSDDKLPMTGRLTPIGGASSDTEFAIGVNGEFNDKLVLLEEHERLNASLAALTRHFAHVQLRLQQVVSAPTTEDRESLLLELHEFASSGIPDVMCQSSMYTSDCTNEELIENEKCREKEFINDLKQKLDELERYAAASGSLEGAPTAVTMEKQRVLIDQLRTKLDLQLDDASVSKLSAEELRKLVDQAIHQLTNPVKLKENLITQMRTQINDLEKFIEFLKADSANAAAAAAAAAGSSTSNDRKSIEPYRAPSNKSNSTTVNPLKMRSTGSKFSSENQENFSQTMKKVLVLTQLYTFLLLTCGTRSMQKKTNQPTPGMKKDVVAKKHFGDLRAKLEVAIEKVLNAVRLVTTFSRQNRGFTDDDDDANNSSSVTTSDNEEEDYDQNAVVLAVRQDLAPALRALMEHGLYETNYSTSLAIWGCFATRANYTATNDTMHAWKLFLKYYEMKRGNEFANSPARKLSESFALDVIGGKPITLKQCLLSGIDNIAKLHEKHSKSMDSCFKSFLCYALNEKKLVAFLRIILKTVPLIENYYQSWSYTKTTGMIRHETKIYLVMVTFFSLEKGFNDALHSLDRLTSIDFRLPINISVRRFMNNRDLIE</sequence>
<evidence type="ECO:0000256" key="1">
    <source>
        <dbReference type="SAM" id="MobiDB-lite"/>
    </source>
</evidence>
<dbReference type="PANTHER" id="PTHR15591">
    <property type="entry name" value="RUN AND SH3 DOMAIN CONTAINING"/>
    <property type="match status" value="1"/>
</dbReference>
<feature type="domain" description="RUN" evidence="2">
    <location>
        <begin position="391"/>
        <end position="578"/>
    </location>
</feature>
<dbReference type="CDD" id="cd17683">
    <property type="entry name" value="RUN_RUNDC1"/>
    <property type="match status" value="1"/>
</dbReference>
<gene>
    <name evidence="3" type="ORF">EDS130_LOCUS13129</name>
</gene>
<dbReference type="PROSITE" id="PS50826">
    <property type="entry name" value="RUN"/>
    <property type="match status" value="1"/>
</dbReference>